<accession>A0AAU8AW77</accession>
<dbReference type="InterPro" id="IPR056906">
    <property type="entry name" value="ORF2/G2P_dom"/>
</dbReference>
<dbReference type="EMBL" id="PP511865">
    <property type="protein sequence ID" value="XCD08169.1"/>
    <property type="molecule type" value="Genomic_DNA"/>
</dbReference>
<dbReference type="EMBL" id="PP511409">
    <property type="protein sequence ID" value="XCD03987.1"/>
    <property type="molecule type" value="Genomic_DNA"/>
</dbReference>
<organism evidence="2">
    <name type="scientific">Dulem virus 195</name>
    <dbReference type="NCBI Taxonomy" id="3145672"/>
    <lineage>
        <taxon>Viruses</taxon>
        <taxon>Monodnaviria</taxon>
        <taxon>Sangervirae</taxon>
        <taxon>Phixviricota</taxon>
        <taxon>Malgrandaviricetes</taxon>
        <taxon>Petitvirales</taxon>
        <taxon>Microviridae</taxon>
        <taxon>Microvirus</taxon>
    </lineage>
</organism>
<dbReference type="EMBL" id="PP511666">
    <property type="protein sequence ID" value="XCD06396.1"/>
    <property type="molecule type" value="Genomic_DNA"/>
</dbReference>
<name>A0AAU8AW77_9VIRU</name>
<sequence length="335" mass="38988">MSCYHPLKAVASGQTVNGKINYHFLTDAYLMEYQAKNGHPFPEDKITYLPCGKCIGCRLDYSRQWADRCMLELQYHDSSYFVTLTYDDAHVPINYYADPATGEAFPSLTLQKRDFQLFMKRLRKRFSNDSIRFFMAGEYGGVTYRPHYHAILFGLHLNDLKLYKKSPAGYQYYNSPSLQSCWCDKQGNPIGYAVVGEVTWESCAYTARYIMKKAKGEDKNVYSDFAIEPEFTLMSRKPGIARWYYDDHPDLYDHEAINISTEKGGRKIRPPKYFDKLFDIDNPERMQEIKDIRKQMAINSQTAKLARTSLCRDELLAVAERAKENQIKSLRRTLE</sequence>
<evidence type="ECO:0000259" key="1">
    <source>
        <dbReference type="Pfam" id="PF23343"/>
    </source>
</evidence>
<evidence type="ECO:0000313" key="3">
    <source>
        <dbReference type="EMBL" id="XCD06396.1"/>
    </source>
</evidence>
<feature type="domain" description="Replication-associated protein ORF2/G2P" evidence="1">
    <location>
        <begin position="80"/>
        <end position="213"/>
    </location>
</feature>
<evidence type="ECO:0000313" key="4">
    <source>
        <dbReference type="EMBL" id="XCD08169.1"/>
    </source>
</evidence>
<dbReference type="Pfam" id="PF23343">
    <property type="entry name" value="REP_ORF2-G2P"/>
    <property type="match status" value="1"/>
</dbReference>
<reference evidence="2" key="1">
    <citation type="submission" date="2024-03" db="EMBL/GenBank/DDBJ databases">
        <title>Diverse circular DNA viruses in blood, oral, and fecal samples of captive lemurs.</title>
        <authorList>
            <person name="Paietta E.N."/>
            <person name="Kraberger S."/>
            <person name="Lund M.C."/>
            <person name="Custer J.M."/>
            <person name="Vargas K.M."/>
            <person name="Ehmke E.E."/>
            <person name="Yoder A.D."/>
            <person name="Varsani A."/>
        </authorList>
    </citation>
    <scope>NUCLEOTIDE SEQUENCE</scope>
    <source>
        <strain evidence="2">Duke_21_67</strain>
        <strain evidence="3">Duke_25FS_94</strain>
        <strain evidence="4">Duke_29_39</strain>
    </source>
</reference>
<evidence type="ECO:0000313" key="2">
    <source>
        <dbReference type="EMBL" id="XCD03987.1"/>
    </source>
</evidence>
<protein>
    <submittedName>
        <fullName evidence="2">Replication initiator protein</fullName>
    </submittedName>
</protein>
<proteinExistence type="predicted"/>